<dbReference type="GO" id="GO:0005886">
    <property type="term" value="C:plasma membrane"/>
    <property type="evidence" value="ECO:0007669"/>
    <property type="project" value="TreeGrafter"/>
</dbReference>
<evidence type="ECO:0000256" key="3">
    <source>
        <dbReference type="ARBA" id="ARBA00022692"/>
    </source>
</evidence>
<reference evidence="8 9" key="1">
    <citation type="journal article" date="2018" name="Gigascience">
        <title>Genomes of trombidid mites reveal novel predicted allergens and laterally-transferred genes associated with secondary metabolism.</title>
        <authorList>
            <person name="Dong X."/>
            <person name="Chaisiri K."/>
            <person name="Xia D."/>
            <person name="Armstrong S.D."/>
            <person name="Fang Y."/>
            <person name="Donnelly M.J."/>
            <person name="Kadowaki T."/>
            <person name="McGarry J.W."/>
            <person name="Darby A.C."/>
            <person name="Makepeace B.L."/>
        </authorList>
    </citation>
    <scope>NUCLEOTIDE SEQUENCE [LARGE SCALE GENOMIC DNA]</scope>
    <source>
        <strain evidence="8">UoL-UT</strain>
    </source>
</reference>
<dbReference type="VEuPathDB" id="VectorBase:LDEU010465"/>
<comment type="subcellular location">
    <subcellularLocation>
        <location evidence="1">Membrane</location>
        <topology evidence="1">Multi-pass membrane protein</topology>
    </subcellularLocation>
</comment>
<gene>
    <name evidence="8" type="ORF">B4U80_10209</name>
</gene>
<feature type="transmembrane region" description="Helical" evidence="6">
    <location>
        <begin position="128"/>
        <end position="148"/>
    </location>
</feature>
<dbReference type="AlphaFoldDB" id="A0A443S233"/>
<comment type="caution">
    <text evidence="8">The sequence shown here is derived from an EMBL/GenBank/DDBJ whole genome shotgun (WGS) entry which is preliminary data.</text>
</comment>
<dbReference type="Pfam" id="PF01061">
    <property type="entry name" value="ABC2_membrane"/>
    <property type="match status" value="1"/>
</dbReference>
<dbReference type="InterPro" id="IPR013525">
    <property type="entry name" value="ABC2_TM"/>
</dbReference>
<feature type="transmembrane region" description="Helical" evidence="6">
    <location>
        <begin position="192"/>
        <end position="213"/>
    </location>
</feature>
<feature type="transmembrane region" description="Helical" evidence="6">
    <location>
        <begin position="437"/>
        <end position="460"/>
    </location>
</feature>
<evidence type="ECO:0000256" key="4">
    <source>
        <dbReference type="ARBA" id="ARBA00022989"/>
    </source>
</evidence>
<organism evidence="8 9">
    <name type="scientific">Leptotrombidium deliense</name>
    <dbReference type="NCBI Taxonomy" id="299467"/>
    <lineage>
        <taxon>Eukaryota</taxon>
        <taxon>Metazoa</taxon>
        <taxon>Ecdysozoa</taxon>
        <taxon>Arthropoda</taxon>
        <taxon>Chelicerata</taxon>
        <taxon>Arachnida</taxon>
        <taxon>Acari</taxon>
        <taxon>Acariformes</taxon>
        <taxon>Trombidiformes</taxon>
        <taxon>Prostigmata</taxon>
        <taxon>Anystina</taxon>
        <taxon>Parasitengona</taxon>
        <taxon>Trombiculoidea</taxon>
        <taxon>Trombiculidae</taxon>
        <taxon>Leptotrombidium</taxon>
    </lineage>
</organism>
<dbReference type="InterPro" id="IPR050352">
    <property type="entry name" value="ABCG_transporters"/>
</dbReference>
<feature type="domain" description="ABC-2 type transporter transmembrane" evidence="7">
    <location>
        <begin position="113"/>
        <end position="349"/>
    </location>
</feature>
<feature type="transmembrane region" description="Helical" evidence="6">
    <location>
        <begin position="327"/>
        <end position="352"/>
    </location>
</feature>
<feature type="transmembrane region" description="Helical" evidence="6">
    <location>
        <begin position="233"/>
        <end position="252"/>
    </location>
</feature>
<evidence type="ECO:0000256" key="6">
    <source>
        <dbReference type="SAM" id="Phobius"/>
    </source>
</evidence>
<dbReference type="EMBL" id="NCKV01011676">
    <property type="protein sequence ID" value="RWS21575.1"/>
    <property type="molecule type" value="Genomic_DNA"/>
</dbReference>
<keyword evidence="5 6" id="KW-0472">Membrane</keyword>
<evidence type="ECO:0000313" key="9">
    <source>
        <dbReference type="Proteomes" id="UP000288716"/>
    </source>
</evidence>
<evidence type="ECO:0000259" key="7">
    <source>
        <dbReference type="Pfam" id="PF01061"/>
    </source>
</evidence>
<evidence type="ECO:0000313" key="8">
    <source>
        <dbReference type="EMBL" id="RWS21575.1"/>
    </source>
</evidence>
<feature type="transmembrane region" description="Helical" evidence="6">
    <location>
        <begin position="264"/>
        <end position="282"/>
    </location>
</feature>
<dbReference type="OrthoDB" id="9989122at2759"/>
<dbReference type="PANTHER" id="PTHR48041">
    <property type="entry name" value="ABC TRANSPORTER G FAMILY MEMBER 28"/>
    <property type="match status" value="1"/>
</dbReference>
<proteinExistence type="predicted"/>
<dbReference type="GO" id="GO:0140359">
    <property type="term" value="F:ABC-type transporter activity"/>
    <property type="evidence" value="ECO:0007669"/>
    <property type="project" value="InterPro"/>
</dbReference>
<keyword evidence="3 6" id="KW-0812">Transmembrane</keyword>
<evidence type="ECO:0000256" key="2">
    <source>
        <dbReference type="ARBA" id="ARBA00022448"/>
    </source>
</evidence>
<keyword evidence="2" id="KW-0813">Transport</keyword>
<dbReference type="PANTHER" id="PTHR48041:SF78">
    <property type="entry name" value="ABC TRANSPORTER EXPRESSED IN TRACHEA, ISOFORM A"/>
    <property type="match status" value="1"/>
</dbReference>
<dbReference type="STRING" id="299467.A0A443S233"/>
<keyword evidence="9" id="KW-1185">Reference proteome</keyword>
<dbReference type="Proteomes" id="UP000288716">
    <property type="component" value="Unassembled WGS sequence"/>
</dbReference>
<keyword evidence="4 6" id="KW-1133">Transmembrane helix</keyword>
<accession>A0A443S233</accession>
<sequence length="468" mass="52908">MKITVLASIHQPSYKVLCLFHRLFVLSSKGDIIYDNSPVNLTKEMGKFNLCCPTNFNPADFIMEVAVGEHGKTVLSDMIACHKLSNNHFNSDNCKPLNELNDHQSSPVFIHSWILFKRNNLVTIRDPFVFGLRLAFTFAVPLFLTSLVGTDIGKRGGCPPKFDADFEPSQLQDIGNEIKAELTAMYTNAGNIFFAVLFALFNALMPTCLGFPAEMIVFKAEKYNFWYSENAFFIGKTMSEIPIQIMFAFIFWPLQHTLQSQIPGLWRIAVISVVLLFVQFIAQSHGYIVGSLFMYNPAASVFLGPSLFMVPFTLLSGLFIKFKNMSLLFLVITYFSYIRFAVEALYVSLYGYSVCGTGKSDLREGREAFIVWFSAMLGIYGTGDTTTHAFNGTEHTMGTASEKFVEELIDAIAGEFISDKNEVRSSIMNTFDLEDWYIMRAFIVMFIYTIITRFVSFAVIKLMVRSKN</sequence>
<evidence type="ECO:0000256" key="5">
    <source>
        <dbReference type="ARBA" id="ARBA00023136"/>
    </source>
</evidence>
<evidence type="ECO:0000256" key="1">
    <source>
        <dbReference type="ARBA" id="ARBA00004141"/>
    </source>
</evidence>
<name>A0A443S233_9ACAR</name>
<protein>
    <submittedName>
        <fullName evidence="8">ABC transporter-like protein 12</fullName>
    </submittedName>
</protein>